<protein>
    <recommendedName>
        <fullName evidence="5 11">2-dehydropantoate 2-reductase</fullName>
        <ecNumber evidence="4 11">1.1.1.169</ecNumber>
    </recommendedName>
    <alternativeName>
        <fullName evidence="9 11">Ketopantoate reductase</fullName>
    </alternativeName>
</protein>
<dbReference type="UniPathway" id="UPA00028">
    <property type="reaction ID" value="UER00004"/>
</dbReference>
<evidence type="ECO:0000256" key="6">
    <source>
        <dbReference type="ARBA" id="ARBA00022655"/>
    </source>
</evidence>
<reference evidence="14" key="1">
    <citation type="submission" date="2011-07" db="EMBL/GenBank/DDBJ databases">
        <title>Biodegradation of r-limonene and other terpenes by Pseudomonas sp. strain 19-rlim.</title>
        <authorList>
            <person name="Eaton R.W."/>
        </authorList>
    </citation>
    <scope>NUCLEOTIDE SEQUENCE</scope>
    <source>
        <strain evidence="14">19-rlim</strain>
    </source>
</reference>
<evidence type="ECO:0000259" key="12">
    <source>
        <dbReference type="Pfam" id="PF02558"/>
    </source>
</evidence>
<evidence type="ECO:0000256" key="2">
    <source>
        <dbReference type="ARBA" id="ARBA00004994"/>
    </source>
</evidence>
<dbReference type="GO" id="GO:0015940">
    <property type="term" value="P:pantothenate biosynthetic process"/>
    <property type="evidence" value="ECO:0007669"/>
    <property type="project" value="UniProtKB-UniPathway"/>
</dbReference>
<comment type="similarity">
    <text evidence="3 11">Belongs to the ketopantoate reductase family.</text>
</comment>
<evidence type="ECO:0000256" key="9">
    <source>
        <dbReference type="ARBA" id="ARBA00032024"/>
    </source>
</evidence>
<dbReference type="PANTHER" id="PTHR21708">
    <property type="entry name" value="PROBABLE 2-DEHYDROPANTOATE 2-REDUCTASE"/>
    <property type="match status" value="1"/>
</dbReference>
<dbReference type="InterPro" id="IPR003710">
    <property type="entry name" value="ApbA"/>
</dbReference>
<dbReference type="Gene3D" id="1.10.1040.10">
    <property type="entry name" value="N-(1-d-carboxylethyl)-l-norvaline Dehydrogenase, domain 2"/>
    <property type="match status" value="1"/>
</dbReference>
<dbReference type="SUPFAM" id="SSF48179">
    <property type="entry name" value="6-phosphogluconate dehydrogenase C-terminal domain-like"/>
    <property type="match status" value="1"/>
</dbReference>
<dbReference type="InterPro" id="IPR036291">
    <property type="entry name" value="NAD(P)-bd_dom_sf"/>
</dbReference>
<dbReference type="PANTHER" id="PTHR21708:SF26">
    <property type="entry name" value="2-DEHYDROPANTOATE 2-REDUCTASE"/>
    <property type="match status" value="1"/>
</dbReference>
<organism evidence="14">
    <name type="scientific">Pseudomonas sp. 19-rlim</name>
    <dbReference type="NCBI Taxonomy" id="1084570"/>
    <lineage>
        <taxon>Bacteria</taxon>
        <taxon>Pseudomonadati</taxon>
        <taxon>Pseudomonadota</taxon>
        <taxon>Gammaproteobacteria</taxon>
        <taxon>Pseudomonadales</taxon>
        <taxon>Pseudomonadaceae</taxon>
        <taxon>Pseudomonas</taxon>
    </lineage>
</organism>
<keyword evidence="8 11" id="KW-0560">Oxidoreductase</keyword>
<keyword evidence="7 11" id="KW-0521">NADP</keyword>
<dbReference type="InterPro" id="IPR013332">
    <property type="entry name" value="KPR_N"/>
</dbReference>
<evidence type="ECO:0000256" key="11">
    <source>
        <dbReference type="RuleBase" id="RU362068"/>
    </source>
</evidence>
<dbReference type="GO" id="GO:0005737">
    <property type="term" value="C:cytoplasm"/>
    <property type="evidence" value="ECO:0007669"/>
    <property type="project" value="TreeGrafter"/>
</dbReference>
<name>G3LH11_9PSED</name>
<dbReference type="SUPFAM" id="SSF51735">
    <property type="entry name" value="NAD(P)-binding Rossmann-fold domains"/>
    <property type="match status" value="1"/>
</dbReference>
<dbReference type="GO" id="GO:0008677">
    <property type="term" value="F:2-dehydropantoate 2-reductase activity"/>
    <property type="evidence" value="ECO:0007669"/>
    <property type="project" value="UniProtKB-EC"/>
</dbReference>
<evidence type="ECO:0000256" key="10">
    <source>
        <dbReference type="ARBA" id="ARBA00048793"/>
    </source>
</evidence>
<evidence type="ECO:0000259" key="13">
    <source>
        <dbReference type="Pfam" id="PF08546"/>
    </source>
</evidence>
<proteinExistence type="inferred from homology"/>
<dbReference type="NCBIfam" id="TIGR00745">
    <property type="entry name" value="apbA_panE"/>
    <property type="match status" value="1"/>
</dbReference>
<feature type="domain" description="Ketopantoate reductase N-terminal" evidence="12">
    <location>
        <begin position="3"/>
        <end position="152"/>
    </location>
</feature>
<comment type="function">
    <text evidence="1 11">Catalyzes the NADPH-dependent reduction of ketopantoate into pantoic acid.</text>
</comment>
<evidence type="ECO:0000256" key="7">
    <source>
        <dbReference type="ARBA" id="ARBA00022857"/>
    </source>
</evidence>
<dbReference type="InterPro" id="IPR051402">
    <property type="entry name" value="KPR-Related"/>
</dbReference>
<evidence type="ECO:0000256" key="5">
    <source>
        <dbReference type="ARBA" id="ARBA00019465"/>
    </source>
</evidence>
<sequence>MHILIVGAGAIGGYIGGRLLQAGRDVTFLVRPERAEVLARDGLVVKSPLGDIHHASPHCILASEVSQPYDLILLSCKSYDLEQAMGDFAPAVAPHTAILPLLNGMRHLDLLERRFSRRNVLGGQCRISLDRDASGVIVHHNDVNQIAFGELDEVASLRTRTVAEALRGGAGFEAIPSARIVQEMWEKWTLIATGAGMTCLMRAALGDILAAGGKHLTVTLLDECAEVASMAGYPLRPAIRQRYLEVLTEPGSTLMASVLRDVERGVATEAEHILGDLLERWDLPEGDDFSILAIALVHLRAYEARRLREAR</sequence>
<evidence type="ECO:0000256" key="3">
    <source>
        <dbReference type="ARBA" id="ARBA00007870"/>
    </source>
</evidence>
<dbReference type="InterPro" id="IPR008927">
    <property type="entry name" value="6-PGluconate_DH-like_C_sf"/>
</dbReference>
<evidence type="ECO:0000256" key="8">
    <source>
        <dbReference type="ARBA" id="ARBA00023002"/>
    </source>
</evidence>
<dbReference type="Gene3D" id="3.40.50.720">
    <property type="entry name" value="NAD(P)-binding Rossmann-like Domain"/>
    <property type="match status" value="1"/>
</dbReference>
<dbReference type="InterPro" id="IPR013752">
    <property type="entry name" value="KPA_reductase"/>
</dbReference>
<dbReference type="Pfam" id="PF02558">
    <property type="entry name" value="ApbA"/>
    <property type="match status" value="1"/>
</dbReference>
<evidence type="ECO:0000256" key="1">
    <source>
        <dbReference type="ARBA" id="ARBA00002919"/>
    </source>
</evidence>
<evidence type="ECO:0000256" key="4">
    <source>
        <dbReference type="ARBA" id="ARBA00013014"/>
    </source>
</evidence>
<accession>G3LH11</accession>
<dbReference type="InterPro" id="IPR013328">
    <property type="entry name" value="6PGD_dom2"/>
</dbReference>
<keyword evidence="6 11" id="KW-0566">Pantothenate biosynthesis</keyword>
<dbReference type="EMBL" id="JN379032">
    <property type="protein sequence ID" value="AEO27405.1"/>
    <property type="molecule type" value="Genomic_DNA"/>
</dbReference>
<dbReference type="AlphaFoldDB" id="G3LH11"/>
<evidence type="ECO:0000313" key="14">
    <source>
        <dbReference type="EMBL" id="AEO27405.1"/>
    </source>
</evidence>
<feature type="domain" description="Ketopantoate reductase C-terminal" evidence="13">
    <location>
        <begin position="180"/>
        <end position="279"/>
    </location>
</feature>
<comment type="catalytic activity">
    <reaction evidence="10 11">
        <text>(R)-pantoate + NADP(+) = 2-dehydropantoate + NADPH + H(+)</text>
        <dbReference type="Rhea" id="RHEA:16233"/>
        <dbReference type="ChEBI" id="CHEBI:11561"/>
        <dbReference type="ChEBI" id="CHEBI:15378"/>
        <dbReference type="ChEBI" id="CHEBI:15980"/>
        <dbReference type="ChEBI" id="CHEBI:57783"/>
        <dbReference type="ChEBI" id="CHEBI:58349"/>
        <dbReference type="EC" id="1.1.1.169"/>
    </reaction>
</comment>
<comment type="pathway">
    <text evidence="2 11">Cofactor biosynthesis; (R)-pantothenate biosynthesis; (R)-pantoate from 3-methyl-2-oxobutanoate: step 2/2.</text>
</comment>
<dbReference type="EC" id="1.1.1.169" evidence="4 11"/>
<dbReference type="FunFam" id="3.40.50.720:FF:000307">
    <property type="entry name" value="2-dehydropantoate 2-reductase"/>
    <property type="match status" value="1"/>
</dbReference>
<dbReference type="Pfam" id="PF08546">
    <property type="entry name" value="ApbA_C"/>
    <property type="match status" value="1"/>
</dbReference>